<dbReference type="Pfam" id="PF22924">
    <property type="entry name" value="ACOX_C_alpha1"/>
    <property type="match status" value="1"/>
</dbReference>
<evidence type="ECO:0000256" key="13">
    <source>
        <dbReference type="PIRNR" id="PIRNR000168"/>
    </source>
</evidence>
<dbReference type="GO" id="GO:0005524">
    <property type="term" value="F:ATP binding"/>
    <property type="evidence" value="ECO:0007669"/>
    <property type="project" value="UniProtKB-KW"/>
</dbReference>
<dbReference type="GO" id="GO:0033540">
    <property type="term" value="P:fatty acid beta-oxidation using acyl-CoA oxidase"/>
    <property type="evidence" value="ECO:0007669"/>
    <property type="project" value="TreeGrafter"/>
</dbReference>
<evidence type="ECO:0000256" key="7">
    <source>
        <dbReference type="ARBA" id="ARBA00022827"/>
    </source>
</evidence>
<dbReference type="InterPro" id="IPR029320">
    <property type="entry name" value="Acyl-CoA_ox_N"/>
</dbReference>
<comment type="pathway">
    <text evidence="3">Lipid metabolism; peroxisomal fatty acid beta-oxidation.</text>
</comment>
<evidence type="ECO:0000256" key="9">
    <source>
        <dbReference type="ARBA" id="ARBA00022840"/>
    </source>
</evidence>
<evidence type="ECO:0000259" key="15">
    <source>
        <dbReference type="Pfam" id="PF14749"/>
    </source>
</evidence>
<feature type="domain" description="Acyl-coenzyme A oxidase N-terminal" evidence="15">
    <location>
        <begin position="22"/>
        <end position="137"/>
    </location>
</feature>
<dbReference type="Gene3D" id="1.20.140.10">
    <property type="entry name" value="Butyryl-CoA Dehydrogenase, subunit A, domain 3"/>
    <property type="match status" value="2"/>
</dbReference>
<dbReference type="GO" id="GO:0003997">
    <property type="term" value="F:acyl-CoA oxidase activity"/>
    <property type="evidence" value="ECO:0007669"/>
    <property type="project" value="InterPro"/>
</dbReference>
<dbReference type="InterPro" id="IPR055060">
    <property type="entry name" value="ACOX_C_alpha1"/>
</dbReference>
<keyword evidence="5 13" id="KW-0285">Flavoprotein</keyword>
<dbReference type="InterPro" id="IPR046373">
    <property type="entry name" value="Acyl-CoA_Oxase/DH_mid-dom_sf"/>
</dbReference>
<dbReference type="Pfam" id="PF01756">
    <property type="entry name" value="ACOX"/>
    <property type="match status" value="1"/>
</dbReference>
<evidence type="ECO:0000256" key="6">
    <source>
        <dbReference type="ARBA" id="ARBA00022741"/>
    </source>
</evidence>
<evidence type="ECO:0000256" key="3">
    <source>
        <dbReference type="ARBA" id="ARBA00004846"/>
    </source>
</evidence>
<keyword evidence="10" id="KW-0560">Oxidoreductase</keyword>
<dbReference type="AlphaFoldDB" id="A0A8J1TRR2"/>
<dbReference type="Gene3D" id="2.40.110.10">
    <property type="entry name" value="Butyryl-CoA Dehydrogenase, subunit A, domain 2"/>
    <property type="match status" value="1"/>
</dbReference>
<proteinExistence type="inferred from homology"/>
<evidence type="ECO:0000256" key="8">
    <source>
        <dbReference type="ARBA" id="ARBA00022832"/>
    </source>
</evidence>
<comment type="similarity">
    <text evidence="4 13">Belongs to the acyl-CoA oxidase family.</text>
</comment>
<dbReference type="GO" id="GO:0055088">
    <property type="term" value="P:lipid homeostasis"/>
    <property type="evidence" value="ECO:0007669"/>
    <property type="project" value="TreeGrafter"/>
</dbReference>
<keyword evidence="12" id="KW-0576">Peroxisome</keyword>
<sequence>MTSTTNPDLQKERDTATFDPLLLTNRIDGGPEKTRRRQYIQNLAATDPNLVHKHISFMDRSEEYDTAVKNACYIVKRLKELNITDPTEEYWYRHIATPHEASAMALHTGMFMPTVRAQSTPEQYKHWIPDCESYKIIGTYAQTEMGHGTFLRGLETTATYSPMTEEFILNSPTVSSLKWWPGNLGKTTNHAVVMAHLTIAGKNYGMHGFVVQTRDMDDHTTMPGITLGDIGPKFGYGSNDNGFMKLDHVRVPRENMLAKFAEVKKDGTYIAKTKNTKLTYGTMVFIRAMIAGDAARGLAQCCTIAIRYSAVRRQSEIKPGDPEPQIMDFQTQQYKLFPLLATSYALLFAGSSIRDTYFRIEKDIQRGDTKELPELHCLSSGLKAFNSWAANSGMEVCRMSCGGHGYSQASGFPKIYTDVTPACTYEGENTVLMLQCARFLMKMAEAAVKGQPLAPTLSYLANTSSRTSLTPQFNLDSLVAAYQHRAARLIKAAASRFQGLMAKGMAREDAWNASSVDLVRASDAHCHQFVISTFVSVVNEKQNKDLQKVLKDLCQLYALYGISKNSGDFLEDGYMTGEQIRMVEDGVLVLLAVIRPNAVTLVDAFDFNDRILDSVLGRYDGQVYDNLLKFAQESPLNDTDVHPSYYKYLKPLAMSSKL</sequence>
<dbReference type="InterPro" id="IPR036250">
    <property type="entry name" value="AcylCo_DH-like_C"/>
</dbReference>
<evidence type="ECO:0000259" key="16">
    <source>
        <dbReference type="Pfam" id="PF22924"/>
    </source>
</evidence>
<dbReference type="FunFam" id="2.40.110.10:FF:000003">
    <property type="entry name" value="Acyl-coenzyme A oxidase"/>
    <property type="match status" value="1"/>
</dbReference>
<keyword evidence="11" id="KW-0443">Lipid metabolism</keyword>
<dbReference type="SUPFAM" id="SSF47203">
    <property type="entry name" value="Acyl-CoA dehydrogenase C-terminal domain-like"/>
    <property type="match status" value="2"/>
</dbReference>
<dbReference type="FunFam" id="1.20.140.10:FF:000005">
    <property type="entry name" value="Acyl-coenzyme A oxidase"/>
    <property type="match status" value="1"/>
</dbReference>
<dbReference type="Pfam" id="PF14749">
    <property type="entry name" value="Acyl-CoA_ox_N"/>
    <property type="match status" value="1"/>
</dbReference>
<evidence type="ECO:0000256" key="5">
    <source>
        <dbReference type="ARBA" id="ARBA00022630"/>
    </source>
</evidence>
<comment type="caution">
    <text evidence="17">The sequence shown here is derived from an EMBL/GenBank/DDBJ whole genome shotgun (WGS) entry which is preliminary data.</text>
</comment>
<feature type="domain" description="Acyl-CoA oxidase C-terminal" evidence="14">
    <location>
        <begin position="474"/>
        <end position="652"/>
    </location>
</feature>
<evidence type="ECO:0000256" key="12">
    <source>
        <dbReference type="ARBA" id="ARBA00023140"/>
    </source>
</evidence>
<name>A0A8J1TRR2_OWEFU</name>
<keyword evidence="8" id="KW-0276">Fatty acid metabolism</keyword>
<evidence type="ECO:0000256" key="10">
    <source>
        <dbReference type="ARBA" id="ARBA00023002"/>
    </source>
</evidence>
<dbReference type="InterPro" id="IPR012258">
    <property type="entry name" value="Acyl-CoA_oxidase"/>
</dbReference>
<dbReference type="Proteomes" id="UP000749559">
    <property type="component" value="Unassembled WGS sequence"/>
</dbReference>
<dbReference type="FunFam" id="1.20.140.10:FF:000013">
    <property type="entry name" value="Acyl-coenzyme A oxidase"/>
    <property type="match status" value="1"/>
</dbReference>
<dbReference type="FunFam" id="1.10.540.10:FF:000006">
    <property type="entry name" value="Acyl-coenzyme A oxidase"/>
    <property type="match status" value="1"/>
</dbReference>
<evidence type="ECO:0000256" key="11">
    <source>
        <dbReference type="ARBA" id="ARBA00023098"/>
    </source>
</evidence>
<evidence type="ECO:0000256" key="4">
    <source>
        <dbReference type="ARBA" id="ARBA00006288"/>
    </source>
</evidence>
<dbReference type="GO" id="GO:0071949">
    <property type="term" value="F:FAD binding"/>
    <property type="evidence" value="ECO:0007669"/>
    <property type="project" value="InterPro"/>
</dbReference>
<keyword evidence="7 13" id="KW-0274">FAD</keyword>
<evidence type="ECO:0000313" key="17">
    <source>
        <dbReference type="EMBL" id="CAH1776141.1"/>
    </source>
</evidence>
<dbReference type="SUPFAM" id="SSF56645">
    <property type="entry name" value="Acyl-CoA dehydrogenase NM domain-like"/>
    <property type="match status" value="1"/>
</dbReference>
<evidence type="ECO:0000259" key="14">
    <source>
        <dbReference type="Pfam" id="PF01756"/>
    </source>
</evidence>
<dbReference type="GO" id="GO:0005777">
    <property type="term" value="C:peroxisome"/>
    <property type="evidence" value="ECO:0007669"/>
    <property type="project" value="UniProtKB-SubCell"/>
</dbReference>
<dbReference type="InterPro" id="IPR037069">
    <property type="entry name" value="AcylCoA_DH/ox_N_sf"/>
</dbReference>
<dbReference type="EMBL" id="CAIIXF020000001">
    <property type="protein sequence ID" value="CAH1776141.1"/>
    <property type="molecule type" value="Genomic_DNA"/>
</dbReference>
<comment type="subcellular location">
    <subcellularLocation>
        <location evidence="2">Peroxisome</location>
    </subcellularLocation>
</comment>
<dbReference type="InterPro" id="IPR002655">
    <property type="entry name" value="Acyl-CoA_oxidase_C"/>
</dbReference>
<dbReference type="OrthoDB" id="538336at2759"/>
<keyword evidence="18" id="KW-1185">Reference proteome</keyword>
<dbReference type="GO" id="GO:0005504">
    <property type="term" value="F:fatty acid binding"/>
    <property type="evidence" value="ECO:0007669"/>
    <property type="project" value="TreeGrafter"/>
</dbReference>
<dbReference type="PIRSF" id="PIRSF000168">
    <property type="entry name" value="Acyl-CoA_oxidase"/>
    <property type="match status" value="1"/>
</dbReference>
<evidence type="ECO:0000256" key="2">
    <source>
        <dbReference type="ARBA" id="ARBA00004275"/>
    </source>
</evidence>
<protein>
    <recommendedName>
        <fullName evidence="13">Acyl-coenzyme A oxidase</fullName>
    </recommendedName>
</protein>
<organism evidence="17 18">
    <name type="scientific">Owenia fusiformis</name>
    <name type="common">Polychaete worm</name>
    <dbReference type="NCBI Taxonomy" id="6347"/>
    <lineage>
        <taxon>Eukaryota</taxon>
        <taxon>Metazoa</taxon>
        <taxon>Spiralia</taxon>
        <taxon>Lophotrochozoa</taxon>
        <taxon>Annelida</taxon>
        <taxon>Polychaeta</taxon>
        <taxon>Sedentaria</taxon>
        <taxon>Canalipalpata</taxon>
        <taxon>Sabellida</taxon>
        <taxon>Oweniida</taxon>
        <taxon>Oweniidae</taxon>
        <taxon>Owenia</taxon>
    </lineage>
</organism>
<feature type="domain" description="Acyl-CoA oxidase C-alpha1" evidence="16">
    <location>
        <begin position="280"/>
        <end position="441"/>
    </location>
</feature>
<gene>
    <name evidence="17" type="ORF">OFUS_LOCUS3349</name>
</gene>
<accession>A0A8J1TRR2</accession>
<dbReference type="Gene3D" id="1.10.540.10">
    <property type="entry name" value="Acyl-CoA dehydrogenase/oxidase, N-terminal domain"/>
    <property type="match status" value="1"/>
</dbReference>
<evidence type="ECO:0000313" key="18">
    <source>
        <dbReference type="Proteomes" id="UP000749559"/>
    </source>
</evidence>
<dbReference type="PANTHER" id="PTHR10909:SF250">
    <property type="entry name" value="PEROXISOMAL ACYL-COENZYME A OXIDASE 1"/>
    <property type="match status" value="1"/>
</dbReference>
<keyword evidence="9" id="KW-0067">ATP-binding</keyword>
<dbReference type="PANTHER" id="PTHR10909">
    <property type="entry name" value="ELECTRON TRANSPORT OXIDOREDUCTASE"/>
    <property type="match status" value="1"/>
</dbReference>
<dbReference type="GO" id="GO:0000038">
    <property type="term" value="P:very long-chain fatty acid metabolic process"/>
    <property type="evidence" value="ECO:0007669"/>
    <property type="project" value="TreeGrafter"/>
</dbReference>
<keyword evidence="6" id="KW-0547">Nucleotide-binding</keyword>
<reference evidence="17" key="1">
    <citation type="submission" date="2022-03" db="EMBL/GenBank/DDBJ databases">
        <authorList>
            <person name="Martin C."/>
        </authorList>
    </citation>
    <scope>NUCLEOTIDE SEQUENCE</scope>
</reference>
<evidence type="ECO:0000256" key="1">
    <source>
        <dbReference type="ARBA" id="ARBA00001974"/>
    </source>
</evidence>
<dbReference type="InterPro" id="IPR009100">
    <property type="entry name" value="AcylCoA_DH/oxidase_NM_dom_sf"/>
</dbReference>
<comment type="cofactor">
    <cofactor evidence="1">
        <name>FAD</name>
        <dbReference type="ChEBI" id="CHEBI:57692"/>
    </cofactor>
</comment>